<dbReference type="InterPro" id="IPR001670">
    <property type="entry name" value="ADH_Fe/GldA"/>
</dbReference>
<evidence type="ECO:0000256" key="1">
    <source>
        <dbReference type="ARBA" id="ARBA00001962"/>
    </source>
</evidence>
<dbReference type="CDD" id="cd08187">
    <property type="entry name" value="BDH"/>
    <property type="match status" value="1"/>
</dbReference>
<dbReference type="GO" id="GO:0005829">
    <property type="term" value="C:cytosol"/>
    <property type="evidence" value="ECO:0007669"/>
    <property type="project" value="TreeGrafter"/>
</dbReference>
<evidence type="ECO:0000256" key="3">
    <source>
        <dbReference type="ARBA" id="ARBA00023002"/>
    </source>
</evidence>
<dbReference type="GO" id="GO:0046872">
    <property type="term" value="F:metal ion binding"/>
    <property type="evidence" value="ECO:0007669"/>
    <property type="project" value="InterPro"/>
</dbReference>
<dbReference type="PANTHER" id="PTHR43633">
    <property type="entry name" value="ALCOHOL DEHYDROGENASE YQHD"/>
    <property type="match status" value="1"/>
</dbReference>
<dbReference type="InterPro" id="IPR056798">
    <property type="entry name" value="ADH_Fe_C"/>
</dbReference>
<evidence type="ECO:0000256" key="2">
    <source>
        <dbReference type="ARBA" id="ARBA00007358"/>
    </source>
</evidence>
<dbReference type="Gene3D" id="3.40.50.1970">
    <property type="match status" value="1"/>
</dbReference>
<dbReference type="GO" id="GO:1990362">
    <property type="term" value="F:butanol dehydrogenase (NAD+) activity"/>
    <property type="evidence" value="ECO:0007669"/>
    <property type="project" value="InterPro"/>
</dbReference>
<dbReference type="SUPFAM" id="SSF56796">
    <property type="entry name" value="Dehydroquinate synthase-like"/>
    <property type="match status" value="1"/>
</dbReference>
<accession>A0AAW7Y0L9</accession>
<dbReference type="GO" id="GO:0008106">
    <property type="term" value="F:alcohol dehydrogenase (NADP+) activity"/>
    <property type="evidence" value="ECO:0007669"/>
    <property type="project" value="TreeGrafter"/>
</dbReference>
<dbReference type="InterPro" id="IPR018211">
    <property type="entry name" value="ADH_Fe_CS"/>
</dbReference>
<feature type="domain" description="Fe-containing alcohol dehydrogenase-like C-terminal" evidence="6">
    <location>
        <begin position="224"/>
        <end position="421"/>
    </location>
</feature>
<evidence type="ECO:0000313" key="8">
    <source>
        <dbReference type="Proteomes" id="UP001169823"/>
    </source>
</evidence>
<proteinExistence type="inferred from homology"/>
<dbReference type="Proteomes" id="UP001169823">
    <property type="component" value="Unassembled WGS sequence"/>
</dbReference>
<evidence type="ECO:0000256" key="4">
    <source>
        <dbReference type="ARBA" id="ARBA00049243"/>
    </source>
</evidence>
<dbReference type="PROSITE" id="PS00913">
    <property type="entry name" value="ADH_IRON_1"/>
    <property type="match status" value="1"/>
</dbReference>
<dbReference type="RefSeq" id="WP_303495226.1">
    <property type="nucleotide sequence ID" value="NZ_JAUOPJ010000035.1"/>
</dbReference>
<sequence>MTQIALSKLRIKSARIPTPHATTSMCACTLKLKRSETMKNFDFHNPTHILFGKGRIADLKDQVPADAKVLIVYGGGSAERTGVLAQVREALVGRTLVEFGGIEPNPRFDTALKAVEVIGKEDITFLLAVGGGSVIDATKFIAAAALYDGDAWDILTSRGAVVKGAIPFGTVLTLPATGSEMNSGSVITNSEKGAKLPFMSAHCYPVFSVLDPEVTYSLPPRQIANGVADAFVHIIEQYLTYPSAARVQDGFAETLLRTLIEIGPKALKTPENYDIRANLMWTATLALNGLIGAGVPQDWSSHMIGHEITALNDTDHARTLAVVLPALMNDQRGPKREKLLQYAANVWDIREGDEDARIDAVIKATRDFFESMGIKTRLSDYALAKADIDHIVAALKEHDMIALGEHGAITPEDARRILEAAL</sequence>
<feature type="domain" description="Alcohol dehydrogenase iron-type/glycerol dehydrogenase GldA" evidence="5">
    <location>
        <begin position="46"/>
        <end position="212"/>
    </location>
</feature>
<dbReference type="Gene3D" id="1.20.1090.10">
    <property type="entry name" value="Dehydroquinate synthase-like - alpha domain"/>
    <property type="match status" value="1"/>
</dbReference>
<dbReference type="InterPro" id="IPR044731">
    <property type="entry name" value="BDH-like"/>
</dbReference>
<keyword evidence="3" id="KW-0560">Oxidoreductase</keyword>
<dbReference type="Pfam" id="PF00465">
    <property type="entry name" value="Fe-ADH"/>
    <property type="match status" value="1"/>
</dbReference>
<dbReference type="AlphaFoldDB" id="A0AAW7Y0L9"/>
<dbReference type="PANTHER" id="PTHR43633:SF1">
    <property type="entry name" value="ALCOHOL DEHYDROGENASE YQHD"/>
    <property type="match status" value="1"/>
</dbReference>
<reference evidence="7" key="1">
    <citation type="submission" date="2023-07" db="EMBL/GenBank/DDBJ databases">
        <title>Genome content predicts the carbon catabolic preferences of heterotrophic bacteria.</title>
        <authorList>
            <person name="Gralka M."/>
        </authorList>
    </citation>
    <scope>NUCLEOTIDE SEQUENCE</scope>
    <source>
        <strain evidence="7">I2M02</strain>
    </source>
</reference>
<name>A0AAW7Y0L9_9RHOB</name>
<dbReference type="GO" id="GO:1990002">
    <property type="term" value="F:methylglyoxal reductase (NADPH) (acetol producing) activity"/>
    <property type="evidence" value="ECO:0007669"/>
    <property type="project" value="TreeGrafter"/>
</dbReference>
<dbReference type="FunFam" id="3.40.50.1970:FF:000003">
    <property type="entry name" value="Alcohol dehydrogenase, iron-containing"/>
    <property type="match status" value="1"/>
</dbReference>
<gene>
    <name evidence="7" type="ORF">Q4494_18420</name>
</gene>
<evidence type="ECO:0000259" key="6">
    <source>
        <dbReference type="Pfam" id="PF25137"/>
    </source>
</evidence>
<comment type="catalytic activity">
    <reaction evidence="4">
        <text>a primary alcohol + NAD(+) = an aldehyde + NADH + H(+)</text>
        <dbReference type="Rhea" id="RHEA:10736"/>
        <dbReference type="ChEBI" id="CHEBI:15378"/>
        <dbReference type="ChEBI" id="CHEBI:15734"/>
        <dbReference type="ChEBI" id="CHEBI:17478"/>
        <dbReference type="ChEBI" id="CHEBI:57540"/>
        <dbReference type="ChEBI" id="CHEBI:57945"/>
        <dbReference type="EC" id="1.1.1.1"/>
    </reaction>
</comment>
<protein>
    <submittedName>
        <fullName evidence="7">Iron-containing alcohol dehydrogenase</fullName>
    </submittedName>
</protein>
<dbReference type="EMBL" id="JAUOPJ010000035">
    <property type="protein sequence ID" value="MDO6459048.1"/>
    <property type="molecule type" value="Genomic_DNA"/>
</dbReference>
<evidence type="ECO:0000313" key="7">
    <source>
        <dbReference type="EMBL" id="MDO6459048.1"/>
    </source>
</evidence>
<comment type="similarity">
    <text evidence="2">Belongs to the iron-containing alcohol dehydrogenase family.</text>
</comment>
<organism evidence="7 8">
    <name type="scientific">Celeribacter halophilus</name>
    <dbReference type="NCBI Taxonomy" id="576117"/>
    <lineage>
        <taxon>Bacteria</taxon>
        <taxon>Pseudomonadati</taxon>
        <taxon>Pseudomonadota</taxon>
        <taxon>Alphaproteobacteria</taxon>
        <taxon>Rhodobacterales</taxon>
        <taxon>Roseobacteraceae</taxon>
        <taxon>Celeribacter</taxon>
    </lineage>
</organism>
<comment type="cofactor">
    <cofactor evidence="1">
        <name>Fe cation</name>
        <dbReference type="ChEBI" id="CHEBI:24875"/>
    </cofactor>
</comment>
<dbReference type="Pfam" id="PF25137">
    <property type="entry name" value="ADH_Fe_C"/>
    <property type="match status" value="1"/>
</dbReference>
<evidence type="ECO:0000259" key="5">
    <source>
        <dbReference type="Pfam" id="PF00465"/>
    </source>
</evidence>
<dbReference type="PROSITE" id="PS00060">
    <property type="entry name" value="ADH_IRON_2"/>
    <property type="match status" value="1"/>
</dbReference>
<comment type="caution">
    <text evidence="7">The sequence shown here is derived from an EMBL/GenBank/DDBJ whole genome shotgun (WGS) entry which is preliminary data.</text>
</comment>